<gene>
    <name evidence="4" type="ORF">FPZ45_14000</name>
</gene>
<reference evidence="4 5" key="1">
    <citation type="submission" date="2019-07" db="EMBL/GenBank/DDBJ databases">
        <authorList>
            <person name="Kim J."/>
        </authorList>
    </citation>
    <scope>NUCLEOTIDE SEQUENCE [LARGE SCALE GENOMIC DNA]</scope>
    <source>
        <strain evidence="4 5">G13</strain>
    </source>
</reference>
<dbReference type="GO" id="GO:0016491">
    <property type="term" value="F:oxidoreductase activity"/>
    <property type="evidence" value="ECO:0007669"/>
    <property type="project" value="UniProtKB-KW"/>
</dbReference>
<keyword evidence="5" id="KW-1185">Reference proteome</keyword>
<comment type="caution">
    <text evidence="4">The sequence shown here is derived from an EMBL/GenBank/DDBJ whole genome shotgun (WGS) entry which is preliminary data.</text>
</comment>
<evidence type="ECO:0000256" key="2">
    <source>
        <dbReference type="ARBA" id="ARBA00023002"/>
    </source>
</evidence>
<dbReference type="InterPro" id="IPR036291">
    <property type="entry name" value="NAD(P)-bd_dom_sf"/>
</dbReference>
<dbReference type="EMBL" id="VNJJ01000007">
    <property type="protein sequence ID" value="TVX99061.1"/>
    <property type="molecule type" value="Genomic_DNA"/>
</dbReference>
<dbReference type="GO" id="GO:0008206">
    <property type="term" value="P:bile acid metabolic process"/>
    <property type="evidence" value="ECO:0007669"/>
    <property type="project" value="UniProtKB-ARBA"/>
</dbReference>
<dbReference type="PRINTS" id="PR00081">
    <property type="entry name" value="GDHRDH"/>
</dbReference>
<dbReference type="AlphaFoldDB" id="A0A559JGQ6"/>
<sequence length="251" mass="26619">MAANKTFLITGAATGLGRALAIKLAEQGYKLSLVDFNEEAGKETLALVQEKNAEAIFVKADVSNEEEVKNYVEETVRAFGTIDYFANNAGIMVPLRLLHEYDSSEYDHVTNVNLKGAFLGLKYVIPVMLQNGGGNIVNTVSSNSFKPTAYNGLYSATKHALAALTKSIGQDYQDLNIRAVGVAPNTMITNIAANAVHTLTEERMAKLGASTGPNIPATPEAIADVVIFAATTGADMLNGTVVNCAGGQIFQ</sequence>
<dbReference type="InterPro" id="IPR002347">
    <property type="entry name" value="SDR_fam"/>
</dbReference>
<evidence type="ECO:0000313" key="5">
    <source>
        <dbReference type="Proteomes" id="UP000316330"/>
    </source>
</evidence>
<dbReference type="PANTHER" id="PTHR24321:SF8">
    <property type="entry name" value="ESTRADIOL 17-BETA-DEHYDROGENASE 8-RELATED"/>
    <property type="match status" value="1"/>
</dbReference>
<name>A0A559JGQ6_9BACL</name>
<evidence type="ECO:0000313" key="4">
    <source>
        <dbReference type="EMBL" id="TVX99061.1"/>
    </source>
</evidence>
<dbReference type="OrthoDB" id="306388at2"/>
<dbReference type="InterPro" id="IPR020904">
    <property type="entry name" value="Sc_DH/Rdtase_CS"/>
</dbReference>
<accession>A0A559JGQ6</accession>
<dbReference type="RefSeq" id="WP_144702812.1">
    <property type="nucleotide sequence ID" value="NZ_VNJJ01000007.1"/>
</dbReference>
<evidence type="ECO:0000256" key="1">
    <source>
        <dbReference type="ARBA" id="ARBA00006484"/>
    </source>
</evidence>
<comment type="similarity">
    <text evidence="1 3">Belongs to the short-chain dehydrogenases/reductases (SDR) family.</text>
</comment>
<dbReference type="Gene3D" id="3.40.50.720">
    <property type="entry name" value="NAD(P)-binding Rossmann-like Domain"/>
    <property type="match status" value="1"/>
</dbReference>
<dbReference type="FunFam" id="3.40.50.720:FF:000084">
    <property type="entry name" value="Short-chain dehydrogenase reductase"/>
    <property type="match status" value="1"/>
</dbReference>
<dbReference type="CDD" id="cd05233">
    <property type="entry name" value="SDR_c"/>
    <property type="match status" value="1"/>
</dbReference>
<dbReference type="Proteomes" id="UP000316330">
    <property type="component" value="Unassembled WGS sequence"/>
</dbReference>
<dbReference type="Pfam" id="PF00106">
    <property type="entry name" value="adh_short"/>
    <property type="match status" value="1"/>
</dbReference>
<dbReference type="PANTHER" id="PTHR24321">
    <property type="entry name" value="DEHYDROGENASES, SHORT CHAIN"/>
    <property type="match status" value="1"/>
</dbReference>
<protein>
    <submittedName>
        <fullName evidence="4">SDR family oxidoreductase</fullName>
    </submittedName>
</protein>
<dbReference type="PROSITE" id="PS00061">
    <property type="entry name" value="ADH_SHORT"/>
    <property type="match status" value="1"/>
</dbReference>
<proteinExistence type="inferred from homology"/>
<dbReference type="SUPFAM" id="SSF51735">
    <property type="entry name" value="NAD(P)-binding Rossmann-fold domains"/>
    <property type="match status" value="1"/>
</dbReference>
<organism evidence="4 5">
    <name type="scientific">Cohnella terricola</name>
    <dbReference type="NCBI Taxonomy" id="1289167"/>
    <lineage>
        <taxon>Bacteria</taxon>
        <taxon>Bacillati</taxon>
        <taxon>Bacillota</taxon>
        <taxon>Bacilli</taxon>
        <taxon>Bacillales</taxon>
        <taxon>Paenibacillaceae</taxon>
        <taxon>Cohnella</taxon>
    </lineage>
</organism>
<dbReference type="PRINTS" id="PR00080">
    <property type="entry name" value="SDRFAMILY"/>
</dbReference>
<evidence type="ECO:0000256" key="3">
    <source>
        <dbReference type="RuleBase" id="RU000363"/>
    </source>
</evidence>
<keyword evidence="2" id="KW-0560">Oxidoreductase</keyword>